<keyword evidence="10" id="KW-0862">Zinc</keyword>
<dbReference type="GO" id="GO:0046872">
    <property type="term" value="F:metal ion binding"/>
    <property type="evidence" value="ECO:0007669"/>
    <property type="project" value="UniProtKB-KW"/>
</dbReference>
<feature type="binding site" evidence="10">
    <location>
        <position position="91"/>
    </location>
    <ligand>
        <name>Zn(2+)</name>
        <dbReference type="ChEBI" id="CHEBI:29105"/>
    </ligand>
</feature>
<evidence type="ECO:0000256" key="1">
    <source>
        <dbReference type="ARBA" id="ARBA00004496"/>
    </source>
</evidence>
<evidence type="ECO:0000256" key="7">
    <source>
        <dbReference type="PIRNR" id="PIRNR004682"/>
    </source>
</evidence>
<evidence type="ECO:0000256" key="5">
    <source>
        <dbReference type="ARBA" id="ARBA00023277"/>
    </source>
</evidence>
<feature type="site" description="Stabilizes the phosphoryl group" evidence="9">
    <location>
        <position position="103"/>
    </location>
</feature>
<keyword evidence="4 7" id="KW-0378">Hydrolase</keyword>
<dbReference type="NCBIfam" id="TIGR01662">
    <property type="entry name" value="HAD-SF-IIIA"/>
    <property type="match status" value="1"/>
</dbReference>
<feature type="active site" description="Nucleophile" evidence="8">
    <location>
        <position position="11"/>
    </location>
</feature>
<feature type="site" description="Stabilizes the phosphoryl group" evidence="9">
    <location>
        <position position="52"/>
    </location>
</feature>
<dbReference type="PANTHER" id="PTHR42891:SF1">
    <property type="entry name" value="D-GLYCERO-BETA-D-MANNO-HEPTOSE-1,7-BISPHOSPHATE 7-PHOSPHATASE"/>
    <property type="match status" value="1"/>
</dbReference>
<dbReference type="InterPro" id="IPR004446">
    <property type="entry name" value="Heptose_bisP_phosphatase"/>
</dbReference>
<dbReference type="GO" id="GO:0005975">
    <property type="term" value="P:carbohydrate metabolic process"/>
    <property type="evidence" value="ECO:0007669"/>
    <property type="project" value="InterPro"/>
</dbReference>
<evidence type="ECO:0000256" key="9">
    <source>
        <dbReference type="PIRSR" id="PIRSR004682-3"/>
    </source>
</evidence>
<accession>A0A160T0T0</accession>
<dbReference type="Gene3D" id="3.40.50.1000">
    <property type="entry name" value="HAD superfamily/HAD-like"/>
    <property type="match status" value="1"/>
</dbReference>
<dbReference type="InterPro" id="IPR023214">
    <property type="entry name" value="HAD_sf"/>
</dbReference>
<dbReference type="GO" id="GO:0005737">
    <property type="term" value="C:cytoplasm"/>
    <property type="evidence" value="ECO:0007669"/>
    <property type="project" value="UniProtKB-SubCell"/>
</dbReference>
<protein>
    <recommendedName>
        <fullName evidence="6 7">D,D-heptose 1,7-bisphosphate phosphatase</fullName>
        <ecNumber evidence="7">3.1.3.-</ecNumber>
    </recommendedName>
</protein>
<evidence type="ECO:0000256" key="4">
    <source>
        <dbReference type="ARBA" id="ARBA00022801"/>
    </source>
</evidence>
<feature type="binding site" evidence="10">
    <location>
        <position position="99"/>
    </location>
    <ligand>
        <name>Zn(2+)</name>
        <dbReference type="ChEBI" id="CHEBI:29105"/>
    </ligand>
</feature>
<dbReference type="OrthoDB" id="9801899at2"/>
<dbReference type="Pfam" id="PF13242">
    <property type="entry name" value="Hydrolase_like"/>
    <property type="match status" value="1"/>
</dbReference>
<keyword evidence="3 10" id="KW-0479">Metal-binding</keyword>
<reference evidence="11" key="1">
    <citation type="submission" date="2016-01" db="EMBL/GenBank/DDBJ databases">
        <authorList>
            <person name="Mcilroy J.S."/>
            <person name="Karst M S."/>
            <person name="Albertsen M."/>
        </authorList>
    </citation>
    <scope>NUCLEOTIDE SEQUENCE</scope>
    <source>
        <strain evidence="11">Cfx-K</strain>
    </source>
</reference>
<dbReference type="InterPro" id="IPR006549">
    <property type="entry name" value="HAD-SF_hydro_IIIA"/>
</dbReference>
<feature type="binding site" evidence="10">
    <location>
        <position position="101"/>
    </location>
    <ligand>
        <name>Zn(2+)</name>
        <dbReference type="ChEBI" id="CHEBI:29105"/>
    </ligand>
</feature>
<gene>
    <name evidence="11" type="primary">gmhB</name>
    <name evidence="11" type="ORF">CFX0092_A1518</name>
</gene>
<evidence type="ECO:0000256" key="10">
    <source>
        <dbReference type="PIRSR" id="PIRSR004682-4"/>
    </source>
</evidence>
<proteinExistence type="inferred from homology"/>
<dbReference type="RefSeq" id="WP_095042895.1">
    <property type="nucleotide sequence ID" value="NZ_LN890655.1"/>
</dbReference>
<dbReference type="GO" id="GO:0016791">
    <property type="term" value="F:phosphatase activity"/>
    <property type="evidence" value="ECO:0007669"/>
    <property type="project" value="InterPro"/>
</dbReference>
<evidence type="ECO:0000256" key="8">
    <source>
        <dbReference type="PIRSR" id="PIRSR004682-1"/>
    </source>
</evidence>
<evidence type="ECO:0000313" key="11">
    <source>
        <dbReference type="EMBL" id="CUS03396.2"/>
    </source>
</evidence>
<feature type="binding site" evidence="10">
    <location>
        <position position="93"/>
    </location>
    <ligand>
        <name>Zn(2+)</name>
        <dbReference type="ChEBI" id="CHEBI:29105"/>
    </ligand>
</feature>
<keyword evidence="12" id="KW-1185">Reference proteome</keyword>
<dbReference type="SUPFAM" id="SSF56784">
    <property type="entry name" value="HAD-like"/>
    <property type="match status" value="1"/>
</dbReference>
<comment type="subcellular location">
    <subcellularLocation>
        <location evidence="1 7">Cytoplasm</location>
    </subcellularLocation>
</comment>
<feature type="binding site" evidence="10">
    <location>
        <position position="9"/>
    </location>
    <ligand>
        <name>Mg(2+)</name>
        <dbReference type="ChEBI" id="CHEBI:18420"/>
    </ligand>
</feature>
<dbReference type="InterPro" id="IPR006543">
    <property type="entry name" value="Histidinol-phos"/>
</dbReference>
<evidence type="ECO:0000313" key="12">
    <source>
        <dbReference type="Proteomes" id="UP000215027"/>
    </source>
</evidence>
<comment type="similarity">
    <text evidence="7">Belongs to the gmhB family.</text>
</comment>
<comment type="cofactor">
    <cofactor evidence="10">
        <name>Zn(2+)</name>
        <dbReference type="ChEBI" id="CHEBI:29105"/>
    </cofactor>
</comment>
<evidence type="ECO:0000256" key="6">
    <source>
        <dbReference type="ARBA" id="ARBA00031828"/>
    </source>
</evidence>
<feature type="binding site" evidence="10">
    <location>
        <position position="128"/>
    </location>
    <ligand>
        <name>Mg(2+)</name>
        <dbReference type="ChEBI" id="CHEBI:18420"/>
    </ligand>
</feature>
<name>A0A160T0T0_9CHLR</name>
<dbReference type="KEGG" id="pbf:CFX0092_A1518"/>
<keyword evidence="10" id="KW-0460">Magnesium</keyword>
<dbReference type="EC" id="3.1.3.-" evidence="7"/>
<comment type="cofactor">
    <cofactor evidence="10">
        <name>Mg(2+)</name>
        <dbReference type="ChEBI" id="CHEBI:18420"/>
    </cofactor>
</comment>
<organism evidence="11 12">
    <name type="scientific">Candidatus Promineifilum breve</name>
    <dbReference type="NCBI Taxonomy" id="1806508"/>
    <lineage>
        <taxon>Bacteria</taxon>
        <taxon>Bacillati</taxon>
        <taxon>Chloroflexota</taxon>
        <taxon>Ardenticatenia</taxon>
        <taxon>Candidatus Promineifilales</taxon>
        <taxon>Candidatus Promineifilaceae</taxon>
        <taxon>Candidatus Promineifilum</taxon>
    </lineage>
</organism>
<dbReference type="EMBL" id="LN890655">
    <property type="protein sequence ID" value="CUS03396.2"/>
    <property type="molecule type" value="Genomic_DNA"/>
</dbReference>
<dbReference type="Proteomes" id="UP000215027">
    <property type="component" value="Chromosome I"/>
</dbReference>
<evidence type="ECO:0000256" key="2">
    <source>
        <dbReference type="ARBA" id="ARBA00022490"/>
    </source>
</evidence>
<keyword evidence="2 7" id="KW-0963">Cytoplasm</keyword>
<sequence length="183" mass="19356">MKHPALFLDRDGVIIENCSNYVRSWADVAIFPQAVAALAAVRDCPYRIVLVTNQSAVGRGLISQATAEAINDRLLAHVRAAGGRIDAVYMCPHGPDDGCDCRKPLPGLLLRAAEELDIDLSRSVMIGDALSDVMAGQAAGARAVLLRTGRGGDQERLPGAADLPPFLVYDTLADALPAVIESP</sequence>
<dbReference type="InterPro" id="IPR036412">
    <property type="entry name" value="HAD-like_sf"/>
</dbReference>
<dbReference type="NCBIfam" id="TIGR01656">
    <property type="entry name" value="Histidinol-ppas"/>
    <property type="match status" value="1"/>
</dbReference>
<dbReference type="PANTHER" id="PTHR42891">
    <property type="entry name" value="D-GLYCERO-BETA-D-MANNO-HEPTOSE-1,7-BISPHOSPHATE 7-PHOSPHATASE"/>
    <property type="match status" value="1"/>
</dbReference>
<dbReference type="PIRSF" id="PIRSF004682">
    <property type="entry name" value="GmhB"/>
    <property type="match status" value="1"/>
</dbReference>
<evidence type="ECO:0000256" key="3">
    <source>
        <dbReference type="ARBA" id="ARBA00022723"/>
    </source>
</evidence>
<feature type="site" description="Contributes to substrate recognition" evidence="9">
    <location>
        <position position="102"/>
    </location>
</feature>
<dbReference type="AlphaFoldDB" id="A0A160T0T0"/>
<feature type="binding site" evidence="10">
    <location>
        <position position="11"/>
    </location>
    <ligand>
        <name>Mg(2+)</name>
        <dbReference type="ChEBI" id="CHEBI:18420"/>
    </ligand>
</feature>
<feature type="active site" description="Nucleophile" evidence="8">
    <location>
        <position position="9"/>
    </location>
</feature>
<dbReference type="CDD" id="cd07503">
    <property type="entry name" value="HAD_HisB-N"/>
    <property type="match status" value="1"/>
</dbReference>
<keyword evidence="5 7" id="KW-0119">Carbohydrate metabolism</keyword>